<reference evidence="4" key="1">
    <citation type="submission" date="2017-03" db="EMBL/GenBank/DDBJ databases">
        <title>Phytopthora megakarya and P. palmivora, two closely related causual agents of cacao black pod achieved similar genome size and gene model numbers by different mechanisms.</title>
        <authorList>
            <person name="Ali S."/>
            <person name="Shao J."/>
            <person name="Larry D.J."/>
            <person name="Kronmiller B."/>
            <person name="Shen D."/>
            <person name="Strem M.D."/>
            <person name="Melnick R.L."/>
            <person name="Guiltinan M.J."/>
            <person name="Tyler B.M."/>
            <person name="Meinhardt L.W."/>
            <person name="Bailey B.A."/>
        </authorList>
    </citation>
    <scope>NUCLEOTIDE SEQUENCE [LARGE SCALE GENOMIC DNA]</scope>
    <source>
        <strain evidence="4">zdho120</strain>
    </source>
</reference>
<evidence type="ECO:0000313" key="3">
    <source>
        <dbReference type="EMBL" id="OWY92703.1"/>
    </source>
</evidence>
<feature type="region of interest" description="Disordered" evidence="2">
    <location>
        <begin position="1"/>
        <end position="21"/>
    </location>
</feature>
<proteinExistence type="predicted"/>
<protein>
    <submittedName>
        <fullName evidence="3">Uncharacterized protein</fullName>
    </submittedName>
</protein>
<evidence type="ECO:0000313" key="4">
    <source>
        <dbReference type="Proteomes" id="UP000198211"/>
    </source>
</evidence>
<name>A0A225UIA2_9STRA</name>
<keyword evidence="4" id="KW-1185">Reference proteome</keyword>
<dbReference type="OrthoDB" id="129921at2759"/>
<gene>
    <name evidence="3" type="ORF">PHMEG_00038180</name>
</gene>
<accession>A0A225UIA2</accession>
<feature type="non-terminal residue" evidence="3">
    <location>
        <position position="1"/>
    </location>
</feature>
<organism evidence="3 4">
    <name type="scientific">Phytophthora megakarya</name>
    <dbReference type="NCBI Taxonomy" id="4795"/>
    <lineage>
        <taxon>Eukaryota</taxon>
        <taxon>Sar</taxon>
        <taxon>Stramenopiles</taxon>
        <taxon>Oomycota</taxon>
        <taxon>Peronosporomycetes</taxon>
        <taxon>Peronosporales</taxon>
        <taxon>Peronosporaceae</taxon>
        <taxon>Phytophthora</taxon>
    </lineage>
</organism>
<comment type="caution">
    <text evidence="3">The sequence shown here is derived from an EMBL/GenBank/DDBJ whole genome shotgun (WGS) entry which is preliminary data.</text>
</comment>
<evidence type="ECO:0000256" key="2">
    <source>
        <dbReference type="SAM" id="MobiDB-lite"/>
    </source>
</evidence>
<dbReference type="STRING" id="4795.A0A225UIA2"/>
<keyword evidence="1" id="KW-0175">Coiled coil</keyword>
<dbReference type="Proteomes" id="UP000198211">
    <property type="component" value="Unassembled WGS sequence"/>
</dbReference>
<feature type="compositionally biased region" description="Polar residues" evidence="2">
    <location>
        <begin position="1"/>
        <end position="11"/>
    </location>
</feature>
<dbReference type="AlphaFoldDB" id="A0A225UIA2"/>
<evidence type="ECO:0000256" key="1">
    <source>
        <dbReference type="SAM" id="Coils"/>
    </source>
</evidence>
<dbReference type="EMBL" id="NBNE01017499">
    <property type="protein sequence ID" value="OWY92703.1"/>
    <property type="molecule type" value="Genomic_DNA"/>
</dbReference>
<feature type="coiled-coil region" evidence="1">
    <location>
        <begin position="114"/>
        <end position="148"/>
    </location>
</feature>
<sequence>RDRVRSVTSGRDSARAESERRRVLCDTTAAELDDARGSLDRGRRELDVARAANQPLQDDLRRVNALSVAHAEEHQREVARIRDSETSSSDSAQASVLPLASRAALFRSALVDARRSATQRREQTQERVRRLTARAAGLENALALSQQASQAEIARLGDLIDQTCSGHALWAPRVYRLSFVYSVDCGPQLFCSFYRGRVDIYGGASIPFSAE</sequence>
<feature type="compositionally biased region" description="Basic and acidic residues" evidence="2">
    <location>
        <begin position="12"/>
        <end position="21"/>
    </location>
</feature>